<evidence type="ECO:0008006" key="4">
    <source>
        <dbReference type="Google" id="ProtNLM"/>
    </source>
</evidence>
<name>A0ABV3XR81_9RHOB</name>
<evidence type="ECO:0000313" key="3">
    <source>
        <dbReference type="Proteomes" id="UP001560019"/>
    </source>
</evidence>
<keyword evidence="3" id="KW-1185">Reference proteome</keyword>
<dbReference type="RefSeq" id="WP_125404339.1">
    <property type="nucleotide sequence ID" value="NZ_JBEHHI010000001.1"/>
</dbReference>
<evidence type="ECO:0000313" key="2">
    <source>
        <dbReference type="EMBL" id="MEX5726898.1"/>
    </source>
</evidence>
<dbReference type="EMBL" id="JBEHHI010000001">
    <property type="protein sequence ID" value="MEX5726898.1"/>
    <property type="molecule type" value="Genomic_DNA"/>
</dbReference>
<feature type="compositionally biased region" description="Basic and acidic residues" evidence="1">
    <location>
        <begin position="103"/>
        <end position="113"/>
    </location>
</feature>
<dbReference type="Proteomes" id="UP001560019">
    <property type="component" value="Unassembled WGS sequence"/>
</dbReference>
<gene>
    <name evidence="2" type="ORF">Ga0609869_000251</name>
</gene>
<accession>A0ABV3XR81</accession>
<protein>
    <recommendedName>
        <fullName evidence="4">Helix-turn-helix domain-containing protein</fullName>
    </recommendedName>
</protein>
<organism evidence="2 3">
    <name type="scientific">Rhodovulum iodosum</name>
    <dbReference type="NCBI Taxonomy" id="68291"/>
    <lineage>
        <taxon>Bacteria</taxon>
        <taxon>Pseudomonadati</taxon>
        <taxon>Pseudomonadota</taxon>
        <taxon>Alphaproteobacteria</taxon>
        <taxon>Rhodobacterales</taxon>
        <taxon>Paracoccaceae</taxon>
        <taxon>Rhodovulum</taxon>
    </lineage>
</organism>
<feature type="region of interest" description="Disordered" evidence="1">
    <location>
        <begin position="93"/>
        <end position="115"/>
    </location>
</feature>
<dbReference type="Gene3D" id="1.10.10.60">
    <property type="entry name" value="Homeodomain-like"/>
    <property type="match status" value="1"/>
</dbReference>
<sequence length="270" mass="28808">MMNQSLSRLGRPPVFADNELAQKALALRSEGKSVRAIANAIGVSKSSVARFLSSVPGAEDATPNELPLNRAVENLVAAHGFEAVSSALVTLAPAQSGPSQEPPKPEERLKPEEPAETEAWTRFGLAMPGKISLVDIQRAFLLGLGHDLTKDGPLIDAAGFDGDPNCWCERPERTSLGAFIDKVEAHLIGLLNSDQSAGRGYTTFDRRSVSNAFARAGVFSASWLSQQPKAGISALLSIAQLRDAGVSDATIDTIWPNEAPKTTPRLDRKQ</sequence>
<proteinExistence type="predicted"/>
<evidence type="ECO:0000256" key="1">
    <source>
        <dbReference type="SAM" id="MobiDB-lite"/>
    </source>
</evidence>
<reference evidence="2 3" key="1">
    <citation type="submission" date="2024-06" db="EMBL/GenBank/DDBJ databases">
        <title>Genome of Rhodovulum iodosum, a marine photoferrotroph.</title>
        <authorList>
            <person name="Bianchini G."/>
            <person name="Nikeleit V."/>
            <person name="Kappler A."/>
            <person name="Bryce C."/>
            <person name="Sanchez-Baracaldo P."/>
        </authorList>
    </citation>
    <scope>NUCLEOTIDE SEQUENCE [LARGE SCALE GENOMIC DNA]</scope>
    <source>
        <strain evidence="2 3">UT/N1</strain>
    </source>
</reference>
<comment type="caution">
    <text evidence="2">The sequence shown here is derived from an EMBL/GenBank/DDBJ whole genome shotgun (WGS) entry which is preliminary data.</text>
</comment>